<gene>
    <name evidence="1" type="ORF">M0813_24994</name>
</gene>
<dbReference type="Gene3D" id="3.40.50.300">
    <property type="entry name" value="P-loop containing nucleotide triphosphate hydrolases"/>
    <property type="match status" value="1"/>
</dbReference>
<dbReference type="Proteomes" id="UP001150062">
    <property type="component" value="Unassembled WGS sequence"/>
</dbReference>
<protein>
    <recommendedName>
        <fullName evidence="3">Zona occludens toxin N-terminal domain-containing protein</fullName>
    </recommendedName>
</protein>
<organism evidence="1 2">
    <name type="scientific">Anaeramoeba flamelloides</name>
    <dbReference type="NCBI Taxonomy" id="1746091"/>
    <lineage>
        <taxon>Eukaryota</taxon>
        <taxon>Metamonada</taxon>
        <taxon>Anaeramoebidae</taxon>
        <taxon>Anaeramoeba</taxon>
    </lineage>
</organism>
<name>A0ABQ8Y4W5_9EUKA</name>
<accession>A0ABQ8Y4W5</accession>
<dbReference type="SUPFAM" id="SSF52540">
    <property type="entry name" value="P-loop containing nucleoside triphosphate hydrolases"/>
    <property type="match status" value="1"/>
</dbReference>
<keyword evidence="2" id="KW-1185">Reference proteome</keyword>
<comment type="caution">
    <text evidence="1">The sequence shown here is derived from an EMBL/GenBank/DDBJ whole genome shotgun (WGS) entry which is preliminary data.</text>
</comment>
<dbReference type="EMBL" id="JAOAOG010000220">
    <property type="protein sequence ID" value="KAJ6239630.1"/>
    <property type="molecule type" value="Genomic_DNA"/>
</dbReference>
<evidence type="ECO:0000313" key="2">
    <source>
        <dbReference type="Proteomes" id="UP001150062"/>
    </source>
</evidence>
<dbReference type="InterPro" id="IPR027417">
    <property type="entry name" value="P-loop_NTPase"/>
</dbReference>
<evidence type="ECO:0008006" key="3">
    <source>
        <dbReference type="Google" id="ProtNLM"/>
    </source>
</evidence>
<reference evidence="1" key="1">
    <citation type="submission" date="2022-08" db="EMBL/GenBank/DDBJ databases">
        <title>Novel sulfate-reducing endosymbionts in the free-living metamonad Anaeramoeba.</title>
        <authorList>
            <person name="Jerlstrom-Hultqvist J."/>
            <person name="Cepicka I."/>
            <person name="Gallot-Lavallee L."/>
            <person name="Salas-Leiva D."/>
            <person name="Curtis B.A."/>
            <person name="Zahonova K."/>
            <person name="Pipaliya S."/>
            <person name="Dacks J."/>
            <person name="Roger A.J."/>
        </authorList>
    </citation>
    <scope>NUCLEOTIDE SEQUENCE</scope>
    <source>
        <strain evidence="1">Schooner1</strain>
    </source>
</reference>
<evidence type="ECO:0000313" key="1">
    <source>
        <dbReference type="EMBL" id="KAJ6239630.1"/>
    </source>
</evidence>
<proteinExistence type="predicted"/>
<sequence length="289" mass="34724">MFGTGKTWFGMNFLDQLNKIFARKKPFKDLGIEELKKKINGYPENKEQLLSSKLIYLDMQSVFTYDSFYTILVKKIFNEIQFEVELNTVKSLRTYLKNQQYDVFLQEVARSHHFYIFLDEIDQIENWIFQNISEFMDWFKKIKLGKTKQLSKSDFFKLAKYYFFWKKKLLPLIVMENVYLLCAGKSWNFSLICQGYLEIDQVSISPSGSYRTSLPPFTKENLIQLFKESFIYANPQNTDKSNVKKQNVTYYEYMFGLNNDKEIKKEKEKKRKEKKMKMKTLLIIFLTKF</sequence>